<comment type="catalytic activity">
    <reaction evidence="1">
        <text>S-ubiquitinyl-[E2 ubiquitin-conjugating enzyme]-L-cysteine + [acceptor protein]-L-lysine = [E2 ubiquitin-conjugating enzyme]-L-cysteine + N(6)-ubiquitinyl-[acceptor protein]-L-lysine.</text>
        <dbReference type="EC" id="2.3.2.26"/>
    </reaction>
</comment>
<evidence type="ECO:0000313" key="9">
    <source>
        <dbReference type="Proteomes" id="UP000000600"/>
    </source>
</evidence>
<dbReference type="PANTHER" id="PTHR11254">
    <property type="entry name" value="HECT DOMAIN UBIQUITIN-PROTEIN LIGASE"/>
    <property type="match status" value="1"/>
</dbReference>
<feature type="active site" description="Glycyl thioester intermediate" evidence="6">
    <location>
        <position position="1144"/>
    </location>
</feature>
<dbReference type="GO" id="GO:0061630">
    <property type="term" value="F:ubiquitin protein ligase activity"/>
    <property type="evidence" value="ECO:0000318"/>
    <property type="project" value="GO_Central"/>
</dbReference>
<protein>
    <recommendedName>
        <fullName evidence="3">HECT-type E3 ubiquitin transferase</fullName>
        <ecNumber evidence="3">2.3.2.26</ecNumber>
    </recommendedName>
</protein>
<dbReference type="GeneID" id="5026372"/>
<dbReference type="InParanoid" id="A0CQX5"/>
<dbReference type="InterPro" id="IPR050409">
    <property type="entry name" value="E3_ubiq-protein_ligase"/>
</dbReference>
<evidence type="ECO:0000256" key="4">
    <source>
        <dbReference type="ARBA" id="ARBA00022679"/>
    </source>
</evidence>
<evidence type="ECO:0000256" key="5">
    <source>
        <dbReference type="ARBA" id="ARBA00022786"/>
    </source>
</evidence>
<dbReference type="SUPFAM" id="SSF56204">
    <property type="entry name" value="Hect, E3 ligase catalytic domain"/>
    <property type="match status" value="1"/>
</dbReference>
<dbReference type="GO" id="GO:0006511">
    <property type="term" value="P:ubiquitin-dependent protein catabolic process"/>
    <property type="evidence" value="ECO:0000318"/>
    <property type="project" value="GO_Central"/>
</dbReference>
<dbReference type="SMART" id="SM00119">
    <property type="entry name" value="HECTc"/>
    <property type="match status" value="1"/>
</dbReference>
<dbReference type="Gene3D" id="3.30.2410.10">
    <property type="entry name" value="Hect, E3 ligase catalytic domain"/>
    <property type="match status" value="1"/>
</dbReference>
<dbReference type="Gene3D" id="3.90.1750.10">
    <property type="entry name" value="Hect, E3 ligase catalytic domains"/>
    <property type="match status" value="1"/>
</dbReference>
<evidence type="ECO:0000256" key="3">
    <source>
        <dbReference type="ARBA" id="ARBA00012485"/>
    </source>
</evidence>
<sequence>MTATFVDQINFEFISIAISNTTKHRIIRINEDNFVVDPILTLPINTACYFESNAKSYKLQGQLNNFLKQHEEFKEVFLIFDDELDNQVHRAADRIIAENLGINNFIKGYEQFISNRNQNSINSQLQMYFGVQSISSIKISITKNLINKIEFIFAPLKHEGETLIKLKDQTLQVYSLLGENNIIYPEIDEVSFFFYNLIINFRDHHLESQITNDNQIQINFKRQPDLEFIYAFVDITLIAQYIHKLVCIIDKENEIKAINIQHTDEITTNNKYSLYSFVDDMIIFNYCKYYEFMFSNFILDYLNRKQINQIYKINQNITYSGPQILETKLDLTSRAIFSGLNQTDQVELLSIIDMNMTIHNQDKANPLEFKELILIPKVDGFYINLFYIKSFQHPALAKYNNQRQSQYQVGDEVHFLLHPINSSLSLDQQLQKLQVKLSLGQMEQKKYNLSQLLFQTSDLEHLIANCLFLSNNFVLVTIKSDSRLKINIYSTSSITLSQQNYQFSRQLNFEYLISTAQDLEKTIHVSVTHDEKTVKVKLEKDDHTTYGKGHKQLMEILLKEAKRNKKEIYQSVESTTHSSKLQSGNTINMLSNQDIAVATRAGVLRKDYIEFRDSNCNLVEQFTCGKVSFVHSIFNQIQYVPEKERAEEGLNLIWIPTFKGIYHLFIDNVKIEGRFIILANVPDLEISVIEIQSKFEVIPFCETILIQFYLKDKFENCYGDTENQIYSESNCDIKQVSGSQSISNLTFYNLTKDGNLNVNLTFDPIDLFVFNDTAEVEFFINNQLKTSQIWNLSGLGLNKRIQRFQEVINQVWKPTSYNLNISRVNFLEDLLELAEKKLNYQFSIKFQNEAGIDAGGLKREFYDMIGNVLKDEKFKFFSPVSSDQNKYFLHQKFNKQKNKERYALLFGKLIANSICNSYLIGIDIIAPFWKVVFNERIVFNDLNLIWDLDTYNNYEKLKTMSEEELKSVCLLFTYSSDNTETELIAEGSKIHVTQENLELYLNKTAEYVIHKQFDKIYKSFIEGFQSVLDISVSYCEYHLCICQKWLMNAEMFHFTQGFLEISSDVLLQKFTFSGGKPQHKSYFENYVNQADTETLKNMLKFITGNQYDNSLGSSSIPFDQSSYVISVKFDLGLSDRKLPLSHTCFKSIEVPLYKSFAELKQKFDIAFTIGCEGYGFG</sequence>
<dbReference type="RefSeq" id="XP_001440589.1">
    <property type="nucleotide sequence ID" value="XM_001440552.1"/>
</dbReference>
<dbReference type="InterPro" id="IPR035983">
    <property type="entry name" value="Hect_E3_ubiquitin_ligase"/>
</dbReference>
<evidence type="ECO:0000259" key="7">
    <source>
        <dbReference type="PROSITE" id="PS50237"/>
    </source>
</evidence>
<dbReference type="Pfam" id="PF00632">
    <property type="entry name" value="HECT"/>
    <property type="match status" value="1"/>
</dbReference>
<dbReference type="KEGG" id="ptm:GSPATT00038848001"/>
<evidence type="ECO:0000256" key="6">
    <source>
        <dbReference type="PROSITE-ProRule" id="PRU00104"/>
    </source>
</evidence>
<dbReference type="InterPro" id="IPR000569">
    <property type="entry name" value="HECT_dom"/>
</dbReference>
<dbReference type="Gene3D" id="3.30.2160.10">
    <property type="entry name" value="Hect, E3 ligase catalytic domain"/>
    <property type="match status" value="1"/>
</dbReference>
<evidence type="ECO:0000256" key="1">
    <source>
        <dbReference type="ARBA" id="ARBA00000885"/>
    </source>
</evidence>
<reference evidence="8 9" key="1">
    <citation type="journal article" date="2006" name="Nature">
        <title>Global trends of whole-genome duplications revealed by the ciliate Paramecium tetraurelia.</title>
        <authorList>
            <consortium name="Genoscope"/>
            <person name="Aury J.-M."/>
            <person name="Jaillon O."/>
            <person name="Duret L."/>
            <person name="Noel B."/>
            <person name="Jubin C."/>
            <person name="Porcel B.M."/>
            <person name="Segurens B."/>
            <person name="Daubin V."/>
            <person name="Anthouard V."/>
            <person name="Aiach N."/>
            <person name="Arnaiz O."/>
            <person name="Billaut A."/>
            <person name="Beisson J."/>
            <person name="Blanc I."/>
            <person name="Bouhouche K."/>
            <person name="Camara F."/>
            <person name="Duharcourt S."/>
            <person name="Guigo R."/>
            <person name="Gogendeau D."/>
            <person name="Katinka M."/>
            <person name="Keller A.-M."/>
            <person name="Kissmehl R."/>
            <person name="Klotz C."/>
            <person name="Koll F."/>
            <person name="Le Moue A."/>
            <person name="Lepere C."/>
            <person name="Malinsky S."/>
            <person name="Nowacki M."/>
            <person name="Nowak J.K."/>
            <person name="Plattner H."/>
            <person name="Poulain J."/>
            <person name="Ruiz F."/>
            <person name="Serrano V."/>
            <person name="Zagulski M."/>
            <person name="Dessen P."/>
            <person name="Betermier M."/>
            <person name="Weissenbach J."/>
            <person name="Scarpelli C."/>
            <person name="Schachter V."/>
            <person name="Sperling L."/>
            <person name="Meyer E."/>
            <person name="Cohen J."/>
            <person name="Wincker P."/>
        </authorList>
    </citation>
    <scope>NUCLEOTIDE SEQUENCE [LARGE SCALE GENOMIC DNA]</scope>
    <source>
        <strain evidence="8 9">Stock d4-2</strain>
    </source>
</reference>
<organism evidence="8 9">
    <name type="scientific">Paramecium tetraurelia</name>
    <dbReference type="NCBI Taxonomy" id="5888"/>
    <lineage>
        <taxon>Eukaryota</taxon>
        <taxon>Sar</taxon>
        <taxon>Alveolata</taxon>
        <taxon>Ciliophora</taxon>
        <taxon>Intramacronucleata</taxon>
        <taxon>Oligohymenophorea</taxon>
        <taxon>Peniculida</taxon>
        <taxon>Parameciidae</taxon>
        <taxon>Paramecium</taxon>
    </lineage>
</organism>
<evidence type="ECO:0000313" key="8">
    <source>
        <dbReference type="EMBL" id="CAK73192.1"/>
    </source>
</evidence>
<dbReference type="PANTHER" id="PTHR11254:SF67">
    <property type="entry name" value="E3 UBIQUITIN-PROTEIN LIGASE HUWE1"/>
    <property type="match status" value="1"/>
</dbReference>
<dbReference type="Proteomes" id="UP000000600">
    <property type="component" value="Unassembled WGS sequence"/>
</dbReference>
<evidence type="ECO:0000256" key="2">
    <source>
        <dbReference type="ARBA" id="ARBA00004906"/>
    </source>
</evidence>
<comment type="pathway">
    <text evidence="2">Protein modification; protein ubiquitination.</text>
</comment>
<gene>
    <name evidence="8" type="ORF">GSPATT00038848001</name>
</gene>
<keyword evidence="4" id="KW-0808">Transferase</keyword>
<dbReference type="EC" id="2.3.2.26" evidence="3"/>
<dbReference type="eggNOG" id="KOG0939">
    <property type="taxonomic scope" value="Eukaryota"/>
</dbReference>
<feature type="domain" description="HECT" evidence="7">
    <location>
        <begin position="834"/>
        <end position="1177"/>
    </location>
</feature>
<accession>A0CQX5</accession>
<dbReference type="OrthoDB" id="298098at2759"/>
<dbReference type="PROSITE" id="PS50237">
    <property type="entry name" value="HECT"/>
    <property type="match status" value="1"/>
</dbReference>
<proteinExistence type="predicted"/>
<keyword evidence="9" id="KW-1185">Reference proteome</keyword>
<name>A0CQX5_PARTE</name>
<dbReference type="AlphaFoldDB" id="A0CQX5"/>
<dbReference type="GO" id="GO:0005737">
    <property type="term" value="C:cytoplasm"/>
    <property type="evidence" value="ECO:0000318"/>
    <property type="project" value="GO_Central"/>
</dbReference>
<dbReference type="STRING" id="5888.A0CQX5"/>
<dbReference type="HOGENOM" id="CLU_273470_0_0_1"/>
<keyword evidence="5 6" id="KW-0833">Ubl conjugation pathway</keyword>
<dbReference type="EMBL" id="CT868142">
    <property type="protein sequence ID" value="CAK73192.1"/>
    <property type="molecule type" value="Genomic_DNA"/>
</dbReference>